<gene>
    <name evidence="5" type="ORF">IAA06_02960</name>
</gene>
<dbReference type="PANTHER" id="PTHR30036:SF7">
    <property type="entry name" value="ABC TRANSPORTER PERIPLASMIC-BINDING PROTEIN YPHF"/>
    <property type="match status" value="1"/>
</dbReference>
<comment type="caution">
    <text evidence="5">The sequence shown here is derived from an EMBL/GenBank/DDBJ whole genome shotgun (WGS) entry which is preliminary data.</text>
</comment>
<dbReference type="InterPro" id="IPR025997">
    <property type="entry name" value="SBP_2_dom"/>
</dbReference>
<feature type="domain" description="Periplasmic binding protein" evidence="4">
    <location>
        <begin position="34"/>
        <end position="241"/>
    </location>
</feature>
<dbReference type="Pfam" id="PF13407">
    <property type="entry name" value="Peripla_BP_4"/>
    <property type="match status" value="1"/>
</dbReference>
<reference evidence="5" key="1">
    <citation type="journal article" date="2021" name="PeerJ">
        <title>Extensive microbial diversity within the chicken gut microbiome revealed by metagenomics and culture.</title>
        <authorList>
            <person name="Gilroy R."/>
            <person name="Ravi A."/>
            <person name="Getino M."/>
            <person name="Pursley I."/>
            <person name="Horton D.L."/>
            <person name="Alikhan N.F."/>
            <person name="Baker D."/>
            <person name="Gharbi K."/>
            <person name="Hall N."/>
            <person name="Watson M."/>
            <person name="Adriaenssens E.M."/>
            <person name="Foster-Nyarko E."/>
            <person name="Jarju S."/>
            <person name="Secka A."/>
            <person name="Antonio M."/>
            <person name="Oren A."/>
            <person name="Chaudhuri R.R."/>
            <person name="La Ragione R."/>
            <person name="Hildebrand F."/>
            <person name="Pallen M.J."/>
        </authorList>
    </citation>
    <scope>NUCLEOTIDE SEQUENCE</scope>
    <source>
        <strain evidence="5">ChiSjej1B19-5720</strain>
    </source>
</reference>
<reference evidence="5" key="2">
    <citation type="submission" date="2021-04" db="EMBL/GenBank/DDBJ databases">
        <authorList>
            <person name="Gilroy R."/>
        </authorList>
    </citation>
    <scope>NUCLEOTIDE SEQUENCE</scope>
    <source>
        <strain evidence="5">ChiSjej1B19-5720</strain>
    </source>
</reference>
<name>A0A9D2LR02_9FIRM</name>
<dbReference type="SUPFAM" id="SSF53822">
    <property type="entry name" value="Periplasmic binding protein-like I"/>
    <property type="match status" value="1"/>
</dbReference>
<dbReference type="Proteomes" id="UP000823842">
    <property type="component" value="Unassembled WGS sequence"/>
</dbReference>
<sequence length="340" mass="36389">MKKMKKLTAAVLTVGMLAAMPASTVLAEDEGYSVGFVTFGLGGDFFQSLADTFVETMEGAGWEAQYADGQYDPSAQMEAAENFIAMGVDVLVLWSVAPESMDATVEKAMDAGIKVVSFVAETSEYDALMVSEDADLADNCAKLAAKWIDETYADAEDHSVPVAVLSCRTADTGVVQADELIKIEEFSQKAKFETEVECQDEDMQTGLSATENLYTSNPDIKVFLTAHNGLALGINSYFTGLSSPVTEYDDMAIFAINGDSASGEIIKSSVDGESPFRGMVLTGSVQDTADELLEVCTGVMDGSLEKGYVQKAGTLFVYDETVDEYLETGTVTSVTAEDFE</sequence>
<dbReference type="GO" id="GO:0030288">
    <property type="term" value="C:outer membrane-bounded periplasmic space"/>
    <property type="evidence" value="ECO:0007669"/>
    <property type="project" value="TreeGrafter"/>
</dbReference>
<protein>
    <submittedName>
        <fullName evidence="5">Substrate-binding domain-containing protein</fullName>
    </submittedName>
</protein>
<feature type="chain" id="PRO_5038372792" evidence="3">
    <location>
        <begin position="28"/>
        <end position="340"/>
    </location>
</feature>
<evidence type="ECO:0000256" key="3">
    <source>
        <dbReference type="SAM" id="SignalP"/>
    </source>
</evidence>
<dbReference type="InterPro" id="IPR028082">
    <property type="entry name" value="Peripla_BP_I"/>
</dbReference>
<evidence type="ECO:0000313" key="5">
    <source>
        <dbReference type="EMBL" id="HJB27737.1"/>
    </source>
</evidence>
<dbReference type="PANTHER" id="PTHR30036">
    <property type="entry name" value="D-XYLOSE-BINDING PERIPLASMIC PROTEIN"/>
    <property type="match status" value="1"/>
</dbReference>
<feature type="signal peptide" evidence="3">
    <location>
        <begin position="1"/>
        <end position="27"/>
    </location>
</feature>
<dbReference type="AlphaFoldDB" id="A0A9D2LR02"/>
<evidence type="ECO:0000256" key="2">
    <source>
        <dbReference type="ARBA" id="ARBA00007639"/>
    </source>
</evidence>
<evidence type="ECO:0000256" key="1">
    <source>
        <dbReference type="ARBA" id="ARBA00004196"/>
    </source>
</evidence>
<comment type="subcellular location">
    <subcellularLocation>
        <location evidence="1">Cell envelope</location>
    </subcellularLocation>
</comment>
<dbReference type="GO" id="GO:0030246">
    <property type="term" value="F:carbohydrate binding"/>
    <property type="evidence" value="ECO:0007669"/>
    <property type="project" value="TreeGrafter"/>
</dbReference>
<evidence type="ECO:0000259" key="4">
    <source>
        <dbReference type="Pfam" id="PF13407"/>
    </source>
</evidence>
<dbReference type="EMBL" id="DWYZ01000068">
    <property type="protein sequence ID" value="HJB27737.1"/>
    <property type="molecule type" value="Genomic_DNA"/>
</dbReference>
<evidence type="ECO:0000313" key="6">
    <source>
        <dbReference type="Proteomes" id="UP000823842"/>
    </source>
</evidence>
<dbReference type="InterPro" id="IPR050555">
    <property type="entry name" value="Bact_Solute-Bind_Prot2"/>
</dbReference>
<proteinExistence type="inferred from homology"/>
<dbReference type="Gene3D" id="3.40.50.2300">
    <property type="match status" value="2"/>
</dbReference>
<keyword evidence="3" id="KW-0732">Signal</keyword>
<comment type="similarity">
    <text evidence="2">Belongs to the bacterial solute-binding protein 2 family.</text>
</comment>
<accession>A0A9D2LR02</accession>
<organism evidence="5 6">
    <name type="scientific">Candidatus Blautia faecavium</name>
    <dbReference type="NCBI Taxonomy" id="2838487"/>
    <lineage>
        <taxon>Bacteria</taxon>
        <taxon>Bacillati</taxon>
        <taxon>Bacillota</taxon>
        <taxon>Clostridia</taxon>
        <taxon>Lachnospirales</taxon>
        <taxon>Lachnospiraceae</taxon>
        <taxon>Blautia</taxon>
    </lineage>
</organism>